<keyword evidence="16" id="KW-1185">Reference proteome</keyword>
<evidence type="ECO:0000259" key="14">
    <source>
        <dbReference type="PROSITE" id="PS50237"/>
    </source>
</evidence>
<dbReference type="InterPro" id="IPR025527">
    <property type="entry name" value="HUWE1/Rev1_UBM"/>
</dbReference>
<dbReference type="Gene3D" id="3.30.2410.10">
    <property type="entry name" value="Hect, E3 ligase catalytic domain"/>
    <property type="match status" value="1"/>
</dbReference>
<feature type="compositionally biased region" description="Low complexity" evidence="12">
    <location>
        <begin position="1420"/>
        <end position="1456"/>
    </location>
</feature>
<feature type="region of interest" description="Disordered" evidence="12">
    <location>
        <begin position="1532"/>
        <end position="1565"/>
    </location>
</feature>
<feature type="compositionally biased region" description="Low complexity" evidence="12">
    <location>
        <begin position="2965"/>
        <end position="2974"/>
    </location>
</feature>
<feature type="domain" description="UBA" evidence="13">
    <location>
        <begin position="1369"/>
        <end position="1409"/>
    </location>
</feature>
<dbReference type="CDD" id="cd14297">
    <property type="entry name" value="UBA2_spUBP14_like"/>
    <property type="match status" value="1"/>
</dbReference>
<feature type="compositionally biased region" description="Polar residues" evidence="12">
    <location>
        <begin position="3405"/>
        <end position="3415"/>
    </location>
</feature>
<feature type="compositionally biased region" description="Low complexity" evidence="12">
    <location>
        <begin position="3097"/>
        <end position="3110"/>
    </location>
</feature>
<dbReference type="EMBL" id="JANBPT010000804">
    <property type="protein sequence ID" value="KAJ1912753.1"/>
    <property type="molecule type" value="Genomic_DNA"/>
</dbReference>
<feature type="active site" description="Glycyl thioester intermediate" evidence="11">
    <location>
        <position position="4074"/>
    </location>
</feature>
<dbReference type="PANTHER" id="PTHR11254">
    <property type="entry name" value="HECT DOMAIN UBIQUITIN-PROTEIN LIGASE"/>
    <property type="match status" value="1"/>
</dbReference>
<evidence type="ECO:0000256" key="11">
    <source>
        <dbReference type="PROSITE-ProRule" id="PRU00104"/>
    </source>
</evidence>
<evidence type="ECO:0000313" key="15">
    <source>
        <dbReference type="EMBL" id="KAJ1912753.1"/>
    </source>
</evidence>
<feature type="compositionally biased region" description="Low complexity" evidence="12">
    <location>
        <begin position="3423"/>
        <end position="3437"/>
    </location>
</feature>
<keyword evidence="6 15" id="KW-0808">Transferase</keyword>
<dbReference type="GO" id="GO:0005737">
    <property type="term" value="C:cytoplasm"/>
    <property type="evidence" value="ECO:0007669"/>
    <property type="project" value="TreeGrafter"/>
</dbReference>
<dbReference type="PROSITE" id="PS50237">
    <property type="entry name" value="HECT"/>
    <property type="match status" value="1"/>
</dbReference>
<dbReference type="Gene3D" id="1.10.8.10">
    <property type="entry name" value="DNA helicase RuvA subunit, C-terminal domain"/>
    <property type="match status" value="1"/>
</dbReference>
<dbReference type="InterPro" id="IPR009060">
    <property type="entry name" value="UBA-like_sf"/>
</dbReference>
<evidence type="ECO:0000256" key="7">
    <source>
        <dbReference type="ARBA" id="ARBA00022786"/>
    </source>
</evidence>
<feature type="region of interest" description="Disordered" evidence="12">
    <location>
        <begin position="2530"/>
        <end position="2563"/>
    </location>
</feature>
<dbReference type="Pfam" id="PF06012">
    <property type="entry name" value="DUF908"/>
    <property type="match status" value="1"/>
</dbReference>
<feature type="compositionally biased region" description="Polar residues" evidence="12">
    <location>
        <begin position="2785"/>
        <end position="2799"/>
    </location>
</feature>
<dbReference type="SMART" id="SM00119">
    <property type="entry name" value="HECTc"/>
    <property type="match status" value="1"/>
</dbReference>
<dbReference type="GO" id="GO:0000209">
    <property type="term" value="P:protein polyubiquitination"/>
    <property type="evidence" value="ECO:0007669"/>
    <property type="project" value="TreeGrafter"/>
</dbReference>
<feature type="region of interest" description="Disordered" evidence="12">
    <location>
        <begin position="3097"/>
        <end position="3139"/>
    </location>
</feature>
<dbReference type="InterPro" id="IPR035983">
    <property type="entry name" value="Hect_E3_ubiquitin_ligase"/>
</dbReference>
<evidence type="ECO:0000256" key="12">
    <source>
        <dbReference type="SAM" id="MobiDB-lite"/>
    </source>
</evidence>
<feature type="region of interest" description="Disordered" evidence="12">
    <location>
        <begin position="2399"/>
        <end position="2515"/>
    </location>
</feature>
<sequence length="4107" mass="444367">MKITKTPNKTLAELPPDLSRVKEQLLAVPDADIANVVNSLPEWKYHRGDIFQWIPVLNRFDTILTTVVREYDLEHTVQRRPFAAETLTLVRSVLDFTRLLMENCINRNLYNSLVQLRALLHTCHLDVLQVTLYIVVRIAQRATSSHNQRSSRANIEPFHAPGAALAAKWDLGSSSAPNQYRMVDVAVDDTDAFRSLPAEAEDLRFHFYRLQRPVDTQPPADGSGDEAAEPVGLVRFTVPHADLIGRPAPDILGELVDRYRVPETDHLRLFHQLLVARSLTNPPVRQCLLACRLLAVALQVTTWTEMDLENSLFLFEPDVAQEVSDLLTLGTRVPLELQTAALYVLEALVRQRTRMPEVSAALNLAASHGTLMVLLRRVFQAPTPADSGPRTAAFTEALNMLLTAVAANSAGSQLLVSAGLVQLIVGFLSQRIPAHKRTIGKMIRILDNLIYLFASAFTSFCNANGISTLVERIGHEVNDVLAVAGLAARSPGPAPMEVEAESDGRGTATAPPSEGSVAAAPDTMATDDDDDDLNGVTFDQVPIETANLLKDLLRFLHHMMQTAGTADRLRNLVETSLPRTMVPLVRYPALVGASVYVYTVNILAAFVHNEPTSLAILQEINLPQTFLKAVKRGLPASGDVLNALPHAFGAVCLNATGLAHFQEVDPLPSLFGAFTNLSFVRPLQETDVPAFMGSGVDELIRHHPALKPRVLECIRQTLRDLREFGAADSPAYRATPGKCRLYSEADLNNAAICPRTADEMVMSQMIEAMCRFLEGFFQTVTHRADTVRTLGVDFLFEFLRYPSLPYDFFLSRGWGALVGLFRTIVDAHYVEGRNRPPGRLSRLGEGSDPSPSAPQATTPDADASIATAEVAPGPDSAPAESAAGEDTGANPIVTEGGGAESTTIDVDATVPPAPDDLGSVSQPADPLARLLYEIEATVREFGPLNDALRAPAPKPHVLVSWAAVDHDDSAAVAAANAHLRTLVTLAGLLGLFAEYSLPGTQSPKSFAAVTGWFSRGPHRHFWRRAGEVYQWAVWEGVRLAALALTPADLVRASPSIAGGEPPSMDAILDARAAAVGEPRHVVQNASVLDSLLHSVRASVADLVVNLTKAIVTRRALDPAQRLVARTVAGQLSRTLRRHLTWLDVGEEASVWEWPYYSAVLGHLTTALVDGPSNPQLTVILLVPFVRQGGVEVLASLIRRAMRHLGSEPVDNALEMALSALQFVVSARPLSSAANLAQLTNRTAVYPDPAAFKAWDFEVEIRYRALPVLREVWDSPAILRCSPYVIQTLAEALGEIVNARNEATPPAPTHTGLHSAHRAEVGLGATLPPFPSSLLPPTLLSATARSNPTALNRHYMEWMRSPQPSPRSFTVNPTALSSLMDMGFPRAASEAALRLHYNNVMRAADYLLTNPPGPESEATEDLTTSADAASSAGAATTAATADTDAAPGGETPAEEAPAPTPAEPTNREGRDGPEIAPIDSTLTVLDPSGTISNASMTNMVQAMIDELRTNSNPRAGQFPDSVQIVRAMDVDLPAADDPTPAEAEEPDAGSVSSDEEAPSPAGSDMPTTLEALRTALNAQRDDLRAVAGPRVLELLPRFPAALFALTTLLRLLLSHRPDSATGALVQALSAAWPAAPVKVLPRQDPPAAGETALALHLRQLALLLADRSAQRIVFRAAPTLPSDLVDRLVELGQSVATGVATSPGSYRLPVWFSPALLALESYVMMARDQAERNAVVATTTDQPKTERDEDAGTKNDDTLPTLPADIEPRLRALALDLLVAPVYLARGQAQAALGLLTQLTRAYPVARGALGDVASPRSNLATLLGPLRHTGIPRFDRHRDLVLLILRHALEDPCTLQRLMAARIESWLGINRSRLVDTTAFVRANQWVVLRDPTAFIAATTQVCHLPYYSTDARSRQIALRAADRRDTPPAPNEADTKAGWAIVRYLVNELLTLRDQEAALLPTLRKIPRYLATPGPDTVAEETVTAPTEDYGRPLSPAHVRHARLVSYRCYLLLCLTELLSAFPTAQTTLLDEDADQTADKATAAGSPLSQTMKLTQPARSALLTHLLDDLMVPGEQFHTSRAAHYLTYRQYQCAEGLLATLCLETRFAVWPSNRTIHRFILDGIARILRHPLVGPPSDTEYGRLWALAGLVHRVLTTRAGRTATGVMLSSLADEMLERSFVRLFTTAVGALDLNYPYAAQLLSALLRPLEALTRHARRRLRLTDPDSTEGGITTANSLGRDGINRTLFPATSDAVDPLYLGSSTRTGVIGGSSAGPETDFHMASSDEDQDSHNAGTDEEEAIPDLYRNSALGMIDSGAAAMAEDEADGDEYAEDGYDEEGYTDEYESPDSDLSDAEDRDDESDVEMEVILHPHFEDTEGGNSHRHGRHSHFHDALTNVEEIDDDDDDDMTTDLSTDENSLGDAGLTDTDDEMLSIGDGESVPGEDDSSVMTSDDNAPELMWDHGEFSGSGFDDDGDDEDQGGPGVPSVGGLDDSFTGRRHSHRSAGGTGPHRTRRLRDVLLDAAPVGLLSSLGEEVHPPTDGDSPTDTTDDEDEDDEMDEEDEVAMIDGRSGLGMDDDDMMDPFLGHDHRHGHRRDGPHGGSGHDGAPPRARILANDEDLLAGSSRSLHRHAGVFAYPDMTGPLTFSPLGFGGTSGVDAFLGSPPAPHHPTLPASAIHPLLANEHVPGPSADDPIHQVGRAEQHGLRDLSHFSELIGADGIRVLAQRLHRLQRVIPQRFSGHAAVGLGLSDLSGVRHRRAQASAGRTASHMDVMRPPDGGELTPGTTSDGASVENTARATADPAVPASEWSPPPTRSHQPDGEAANDDYNEYDGTGPQPRTEQEFTNLLQQFAPMTTAERWAQDCTLTGHRLTTEATNRLVTRLVAALATTVPETEGPPADVDTNDAMEAEATSPAHSQTEVTRARVTDESAPRRTPSPRLRTPTAAQVLAAMEATELAADTEPSAPAAPASPTRQTEEGITTPTTAPVAAAESEPAAAPSDNGDDPNLITVDGHVIDLRDTGIDPTFLAALPEELRLEVLREQLPRGGPAPVLESATPAIDTDTEISEEFLAALPEDIRREVIMQQQLQRQQQQQRQVQQVQQPRQRLALPSLASLSDQTAPAPRRRPPTDSTVEPESFLSRVARPLFMSPPPPPPPGQALAPVRRTTVAAQRGDSAQLLDRAELAVLARLLFLPSHHVAVENLLTDILLGLCANARTRGDLIALLLSVLQESATTLADVDRCLGHLAAKPPRTPARTSPSVAMSPSPPPPMFPLGRLALNTVPNLPAQGSLNGLTALVERNPAAAHFFLLPNDHLGLRKPGRRPGVSASAVKAKDRGLISRYPVVILLSLLDRPAVVSNTLIIESLTFLLAIICRQLPALARKQLRHQQRQAEAPAQAPAGDSTTAEPSATHPTPDAIIAPAPMATDSTSTTPAAPAPAEPAAPPTVPLPEIPSHYARSVVNVLTAGECTSKTFQNTLTLMLHLSHIQSAGQAIMDQLALSAERLASTVEADLDDLLATLSVDKDRDGTEAPGTLARFTAASSAQAQLLRVLKTLDFVYCRPDSASDGTAARTPAARELASEATARAAALAALPAMRALWDRLGRALELIQDHPDTLGHVATVLLPLIEAFMVVSQHAEKPPRTTEPEQADPVESAPDTLAASVTAAPASPSGGATTPTLGDEFVAFTERHRKVLNSLVRNNPSLMSGSFALLVHNPKVLEFDNKRNYFDQQLHRRAGAERDSVGPLHLNVRRQYVFEDSFHQLQGRSGREIKYGKLTVKFHHEDGVDAGGLTREWFGELARQMFNPDYALFKSSAVDKVTYQPNPASWANPDHLTYFKFVGRILGKAIYDGRLLDCYFTRSFYKHMLGRAVDYRDVEAIDLEYYRSLVWMLENDITDLFDLTFSIESEEFGEKRVIDLKPGGRDIPVTEANKHEYVRLVSEQRLTLAIKDQIGAFLAGFHDLIPRDLVQIFNEQELELLISGLPDIDIDDWRNNTVYHGYNASAIQISWFWRAVRSFDQEERAKLLQFVTGTSKVPLQGFASLEGSSGVQKFQIHKDFASTARLPSAHTCFNQLDLPLYESYEQLRAQLLLAINECSTGFGFA</sequence>
<feature type="region of interest" description="Disordered" evidence="12">
    <location>
        <begin position="2959"/>
        <end position="3010"/>
    </location>
</feature>
<keyword evidence="9" id="KW-0539">Nucleus</keyword>
<dbReference type="InterPro" id="IPR050409">
    <property type="entry name" value="E3_ubiq-protein_ligase"/>
</dbReference>
<feature type="region of interest" description="Disordered" evidence="12">
    <location>
        <begin position="2323"/>
        <end position="2364"/>
    </location>
</feature>
<dbReference type="Pfam" id="PF06025">
    <property type="entry name" value="DUF913"/>
    <property type="match status" value="1"/>
</dbReference>
<proteinExistence type="inferred from homology"/>
<feature type="compositionally biased region" description="Low complexity" evidence="12">
    <location>
        <begin position="2983"/>
        <end position="3002"/>
    </location>
</feature>
<dbReference type="InterPro" id="IPR010309">
    <property type="entry name" value="E3_Ub_ligase_DUF908"/>
</dbReference>
<feature type="compositionally biased region" description="Polar residues" evidence="12">
    <location>
        <begin position="849"/>
        <end position="858"/>
    </location>
</feature>
<comment type="catalytic activity">
    <reaction evidence="1">
        <text>S-ubiquitinyl-[E2 ubiquitin-conjugating enzyme]-L-cysteine + [acceptor protein]-L-lysine = [E2 ubiquitin-conjugating enzyme]-L-cysteine + N(6)-ubiquitinyl-[acceptor protein]-L-lysine.</text>
        <dbReference type="EC" id="2.3.2.26"/>
    </reaction>
</comment>
<evidence type="ECO:0000256" key="4">
    <source>
        <dbReference type="ARBA" id="ARBA00012485"/>
    </source>
</evidence>
<dbReference type="PROSITE" id="PS50030">
    <property type="entry name" value="UBA"/>
    <property type="match status" value="1"/>
</dbReference>
<dbReference type="SUPFAM" id="SSF56204">
    <property type="entry name" value="Hect, E3 ligase catalytic domain"/>
    <property type="match status" value="1"/>
</dbReference>
<comment type="pathway">
    <text evidence="3">Protein modification; protein ubiquitination.</text>
</comment>
<dbReference type="Gene3D" id="3.30.2160.10">
    <property type="entry name" value="Hect, E3 ligase catalytic domain"/>
    <property type="match status" value="1"/>
</dbReference>
<feature type="compositionally biased region" description="Basic and acidic residues" evidence="12">
    <location>
        <begin position="1742"/>
        <end position="1756"/>
    </location>
</feature>
<evidence type="ECO:0000259" key="13">
    <source>
        <dbReference type="PROSITE" id="PS50030"/>
    </source>
</evidence>
<feature type="compositionally biased region" description="Acidic residues" evidence="12">
    <location>
        <begin position="2549"/>
        <end position="2563"/>
    </location>
</feature>
<dbReference type="FunFam" id="3.90.1750.10:FF:000003">
    <property type="entry name" value="E3 ubiquitin-protein ligase UPL1"/>
    <property type="match status" value="1"/>
</dbReference>
<dbReference type="Pfam" id="PF00632">
    <property type="entry name" value="HECT"/>
    <property type="match status" value="1"/>
</dbReference>
<dbReference type="InterPro" id="IPR000569">
    <property type="entry name" value="HECT_dom"/>
</dbReference>
<dbReference type="FunFam" id="3.30.2160.10:FF:000001">
    <property type="entry name" value="E3 ubiquitin-protein ligase NEDD4-like"/>
    <property type="match status" value="1"/>
</dbReference>
<feature type="region of interest" description="Disordered" evidence="12">
    <location>
        <begin position="1732"/>
        <end position="1761"/>
    </location>
</feature>
<feature type="compositionally biased region" description="Low complexity" evidence="12">
    <location>
        <begin position="2935"/>
        <end position="2945"/>
    </location>
</feature>
<feature type="region of interest" description="Disordered" evidence="12">
    <location>
        <begin position="2270"/>
        <end position="2303"/>
    </location>
</feature>
<evidence type="ECO:0000256" key="5">
    <source>
        <dbReference type="ARBA" id="ARBA00022448"/>
    </source>
</evidence>
<evidence type="ECO:0000256" key="10">
    <source>
        <dbReference type="ARBA" id="ARBA00034494"/>
    </source>
</evidence>
<feature type="region of interest" description="Disordered" evidence="12">
    <location>
        <begin position="490"/>
        <end position="531"/>
    </location>
</feature>
<dbReference type="InterPro" id="IPR010314">
    <property type="entry name" value="E3_Ub_ligase_DUF913"/>
</dbReference>
<feature type="compositionally biased region" description="Acidic residues" evidence="12">
    <location>
        <begin position="2472"/>
        <end position="2481"/>
    </location>
</feature>
<feature type="region of interest" description="Disordered" evidence="12">
    <location>
        <begin position="2759"/>
        <end position="2842"/>
    </location>
</feature>
<comment type="subcellular location">
    <subcellularLocation>
        <location evidence="2">Nucleus</location>
    </subcellularLocation>
</comment>
<comment type="similarity">
    <text evidence="10">Belongs to the UPL family. TOM1/PTR1 subfamily.</text>
</comment>
<protein>
    <recommendedName>
        <fullName evidence="4">HECT-type E3 ubiquitin transferase</fullName>
        <ecNumber evidence="4">2.3.2.26</ecNumber>
    </recommendedName>
</protein>
<evidence type="ECO:0000256" key="9">
    <source>
        <dbReference type="ARBA" id="ARBA00023242"/>
    </source>
</evidence>
<evidence type="ECO:0000256" key="1">
    <source>
        <dbReference type="ARBA" id="ARBA00000885"/>
    </source>
</evidence>
<evidence type="ECO:0000256" key="2">
    <source>
        <dbReference type="ARBA" id="ARBA00004123"/>
    </source>
</evidence>
<feature type="region of interest" description="Disordered" evidence="12">
    <location>
        <begin position="2911"/>
        <end position="2945"/>
    </location>
</feature>
<gene>
    <name evidence="15" type="primary">TOM1_2</name>
    <name evidence="15" type="ORF">IWQ60_009518</name>
</gene>
<evidence type="ECO:0000256" key="6">
    <source>
        <dbReference type="ARBA" id="ARBA00022679"/>
    </source>
</evidence>
<feature type="compositionally biased region" description="Pro residues" evidence="12">
    <location>
        <begin position="3438"/>
        <end position="3453"/>
    </location>
</feature>
<keyword evidence="5" id="KW-0813">Transport</keyword>
<dbReference type="InterPro" id="IPR015940">
    <property type="entry name" value="UBA"/>
</dbReference>
<dbReference type="GO" id="GO:0005634">
    <property type="term" value="C:nucleus"/>
    <property type="evidence" value="ECO:0007669"/>
    <property type="project" value="UniProtKB-SubCell"/>
</dbReference>
<feature type="region of interest" description="Disordered" evidence="12">
    <location>
        <begin position="835"/>
        <end position="921"/>
    </location>
</feature>
<accession>A0A9W8DPZ9</accession>
<dbReference type="Pfam" id="PF14377">
    <property type="entry name" value="UBM"/>
    <property type="match status" value="2"/>
</dbReference>
<dbReference type="GO" id="GO:0051028">
    <property type="term" value="P:mRNA transport"/>
    <property type="evidence" value="ECO:0007669"/>
    <property type="project" value="UniProtKB-KW"/>
</dbReference>
<evidence type="ECO:0000313" key="16">
    <source>
        <dbReference type="Proteomes" id="UP001150569"/>
    </source>
</evidence>
<dbReference type="OrthoDB" id="8068875at2759"/>
<dbReference type="PANTHER" id="PTHR11254:SF67">
    <property type="entry name" value="E3 UBIQUITIN-PROTEIN LIGASE HUWE1"/>
    <property type="match status" value="1"/>
</dbReference>
<dbReference type="EC" id="2.3.2.26" evidence="4"/>
<evidence type="ECO:0000256" key="3">
    <source>
        <dbReference type="ARBA" id="ARBA00004906"/>
    </source>
</evidence>
<organism evidence="15 16">
    <name type="scientific">Tieghemiomyces parasiticus</name>
    <dbReference type="NCBI Taxonomy" id="78921"/>
    <lineage>
        <taxon>Eukaryota</taxon>
        <taxon>Fungi</taxon>
        <taxon>Fungi incertae sedis</taxon>
        <taxon>Zoopagomycota</taxon>
        <taxon>Kickxellomycotina</taxon>
        <taxon>Dimargaritomycetes</taxon>
        <taxon>Dimargaritales</taxon>
        <taxon>Dimargaritaceae</taxon>
        <taxon>Tieghemiomyces</taxon>
    </lineage>
</organism>
<feature type="compositionally biased region" description="Low complexity" evidence="12">
    <location>
        <begin position="3664"/>
        <end position="3681"/>
    </location>
</feature>
<feature type="compositionally biased region" description="Acidic residues" evidence="12">
    <location>
        <begin position="2400"/>
        <end position="2411"/>
    </location>
</feature>
<name>A0A9W8DPZ9_9FUNG</name>
<keyword evidence="7 11" id="KW-0833">Ubl conjugation pathway</keyword>
<keyword evidence="15" id="KW-0012">Acyltransferase</keyword>
<feature type="domain" description="HECT" evidence="14">
    <location>
        <begin position="3771"/>
        <end position="4107"/>
    </location>
</feature>
<dbReference type="Pfam" id="PF22562">
    <property type="entry name" value="UBA_7"/>
    <property type="match status" value="1"/>
</dbReference>
<feature type="compositionally biased region" description="Low complexity" evidence="12">
    <location>
        <begin position="3394"/>
        <end position="3403"/>
    </location>
</feature>
<feature type="region of interest" description="Disordered" evidence="12">
    <location>
        <begin position="3391"/>
        <end position="3453"/>
    </location>
</feature>
<feature type="compositionally biased region" description="Basic and acidic residues" evidence="12">
    <location>
        <begin position="2924"/>
        <end position="2934"/>
    </location>
</feature>
<dbReference type="GO" id="GO:0061630">
    <property type="term" value="F:ubiquitin protein ligase activity"/>
    <property type="evidence" value="ECO:0007669"/>
    <property type="project" value="UniProtKB-EC"/>
</dbReference>
<dbReference type="GO" id="GO:0006511">
    <property type="term" value="P:ubiquitin-dependent protein catabolic process"/>
    <property type="evidence" value="ECO:0007669"/>
    <property type="project" value="TreeGrafter"/>
</dbReference>
<feature type="region of interest" description="Disordered" evidence="12">
    <location>
        <begin position="3641"/>
        <end position="3681"/>
    </location>
</feature>
<reference evidence="15" key="1">
    <citation type="submission" date="2022-07" db="EMBL/GenBank/DDBJ databases">
        <title>Phylogenomic reconstructions and comparative analyses of Kickxellomycotina fungi.</title>
        <authorList>
            <person name="Reynolds N.K."/>
            <person name="Stajich J.E."/>
            <person name="Barry K."/>
            <person name="Grigoriev I.V."/>
            <person name="Crous P."/>
            <person name="Smith M.E."/>
        </authorList>
    </citation>
    <scope>NUCLEOTIDE SEQUENCE</scope>
    <source>
        <strain evidence="15">RSA 861</strain>
    </source>
</reference>
<keyword evidence="8" id="KW-0509">mRNA transport</keyword>
<dbReference type="FunFam" id="3.30.2410.10:FF:000004">
    <property type="entry name" value="E3 ubiquitin-protein ligase HUWE1, variant"/>
    <property type="match status" value="1"/>
</dbReference>
<dbReference type="CDD" id="cd00078">
    <property type="entry name" value="HECTc"/>
    <property type="match status" value="1"/>
</dbReference>
<feature type="region of interest" description="Disordered" evidence="12">
    <location>
        <begin position="2585"/>
        <end position="2612"/>
    </location>
</feature>
<evidence type="ECO:0000256" key="8">
    <source>
        <dbReference type="ARBA" id="ARBA00022816"/>
    </source>
</evidence>
<dbReference type="SMART" id="SM00165">
    <property type="entry name" value="UBA"/>
    <property type="match status" value="1"/>
</dbReference>
<dbReference type="Gene3D" id="3.90.1750.10">
    <property type="entry name" value="Hect, E3 ligase catalytic domains"/>
    <property type="match status" value="1"/>
</dbReference>
<dbReference type="Proteomes" id="UP001150569">
    <property type="component" value="Unassembled WGS sequence"/>
</dbReference>
<feature type="region of interest" description="Disordered" evidence="12">
    <location>
        <begin position="1407"/>
        <end position="1489"/>
    </location>
</feature>
<dbReference type="SUPFAM" id="SSF46934">
    <property type="entry name" value="UBA-like"/>
    <property type="match status" value="1"/>
</dbReference>
<feature type="compositionally biased region" description="Acidic residues" evidence="12">
    <location>
        <begin position="1541"/>
        <end position="1556"/>
    </location>
</feature>
<comment type="caution">
    <text evidence="15">The sequence shown here is derived from an EMBL/GenBank/DDBJ whole genome shotgun (WGS) entry which is preliminary data.</text>
</comment>